<reference evidence="2" key="1">
    <citation type="journal article" date="2019" name="Sci. Rep.">
        <title>Draft genome of Tanacetum cinerariifolium, the natural source of mosquito coil.</title>
        <authorList>
            <person name="Yamashiro T."/>
            <person name="Shiraishi A."/>
            <person name="Satake H."/>
            <person name="Nakayama K."/>
        </authorList>
    </citation>
    <scope>NUCLEOTIDE SEQUENCE</scope>
</reference>
<comment type="caution">
    <text evidence="2">The sequence shown here is derived from an EMBL/GenBank/DDBJ whole genome shotgun (WGS) entry which is preliminary data.</text>
</comment>
<sequence>MANTISLVTTVTKHAINPVEANSTPRVNIQEFCEEHYEDILPIIMKKVRHDRRIDVHTRLDFGEGPKERIREDSYYSNIRARVTEPGRVKVQDRLKYRNRHVLDRLSHRRQSAFDRLSETYSPSTTKSRPQKTDSRNFPRGRSRTRSLSASRDGRQKDRECLRGTRESYDDSFPHSYRDGSHHHHMKRKRDNSPQSSASRSDSSDGKHQKSKRHQPTDEDDLRRPWMCEEENSFTPRIRNFESSRKTRMPNNVKTYDGTEDPEDHVKVFQAAAQQKKYVKEPVKIHNIKQRDRETIEDFMERFKIETGRMKGAPKCMRISGFMHGVNNPELTKRLNEHVPKTMEEMMITTTAFIRGESAAASKKKGHVSWKPHDQYKRYSTDKRTPKEILATEASKFQPLPPMVTPVEKRSSNKFCDFHNDKGHSTDECMQLKKQIEELVRAGKLSHLIKEIKQGRDQSKERKKET</sequence>
<organism evidence="2">
    <name type="scientific">Tanacetum cinerariifolium</name>
    <name type="common">Dalmatian daisy</name>
    <name type="synonym">Chrysanthemum cinerariifolium</name>
    <dbReference type="NCBI Taxonomy" id="118510"/>
    <lineage>
        <taxon>Eukaryota</taxon>
        <taxon>Viridiplantae</taxon>
        <taxon>Streptophyta</taxon>
        <taxon>Embryophyta</taxon>
        <taxon>Tracheophyta</taxon>
        <taxon>Spermatophyta</taxon>
        <taxon>Magnoliopsida</taxon>
        <taxon>eudicotyledons</taxon>
        <taxon>Gunneridae</taxon>
        <taxon>Pentapetalae</taxon>
        <taxon>asterids</taxon>
        <taxon>campanulids</taxon>
        <taxon>Asterales</taxon>
        <taxon>Asteraceae</taxon>
        <taxon>Asteroideae</taxon>
        <taxon>Anthemideae</taxon>
        <taxon>Anthemidinae</taxon>
        <taxon>Tanacetum</taxon>
    </lineage>
</organism>
<dbReference type="PANTHER" id="PTHR33223">
    <property type="entry name" value="CCHC-TYPE DOMAIN-CONTAINING PROTEIN"/>
    <property type="match status" value="1"/>
</dbReference>
<accession>A0A699HUS1</accession>
<evidence type="ECO:0000256" key="1">
    <source>
        <dbReference type="SAM" id="MobiDB-lite"/>
    </source>
</evidence>
<dbReference type="AlphaFoldDB" id="A0A699HUS1"/>
<feature type="compositionally biased region" description="Polar residues" evidence="1">
    <location>
        <begin position="119"/>
        <end position="128"/>
    </location>
</feature>
<feature type="non-terminal residue" evidence="2">
    <location>
        <position position="466"/>
    </location>
</feature>
<protein>
    <recommendedName>
        <fullName evidence="3">Reverse transcriptase domain-containing protein</fullName>
    </recommendedName>
</protein>
<evidence type="ECO:0008006" key="3">
    <source>
        <dbReference type="Google" id="ProtNLM"/>
    </source>
</evidence>
<evidence type="ECO:0000313" key="2">
    <source>
        <dbReference type="EMBL" id="GEY85046.1"/>
    </source>
</evidence>
<name>A0A699HUS1_TANCI</name>
<proteinExistence type="predicted"/>
<dbReference type="EMBL" id="BKCJ010215746">
    <property type="protein sequence ID" value="GEY85046.1"/>
    <property type="molecule type" value="Genomic_DNA"/>
</dbReference>
<feature type="compositionally biased region" description="Basic and acidic residues" evidence="1">
    <location>
        <begin position="215"/>
        <end position="224"/>
    </location>
</feature>
<gene>
    <name evidence="2" type="ORF">Tci_457020</name>
</gene>
<feature type="compositionally biased region" description="Basic residues" evidence="1">
    <location>
        <begin position="181"/>
        <end position="190"/>
    </location>
</feature>
<dbReference type="PANTHER" id="PTHR33223:SF11">
    <property type="entry name" value="ELEMENT PROTEIN, PUTATIVE-RELATED"/>
    <property type="match status" value="1"/>
</dbReference>
<feature type="region of interest" description="Disordered" evidence="1">
    <location>
        <begin position="114"/>
        <end position="224"/>
    </location>
</feature>
<feature type="compositionally biased region" description="Basic and acidic residues" evidence="1">
    <location>
        <begin position="152"/>
        <end position="180"/>
    </location>
</feature>